<evidence type="ECO:0000313" key="7">
    <source>
        <dbReference type="EMBL" id="CBH74640.1"/>
    </source>
</evidence>
<evidence type="ECO:0000259" key="6">
    <source>
        <dbReference type="PROSITE" id="PS50234"/>
    </source>
</evidence>
<dbReference type="PANTHER" id="PTHR22550">
    <property type="entry name" value="SPORE GERMINATION PROTEIN"/>
    <property type="match status" value="1"/>
</dbReference>
<evidence type="ECO:0000256" key="2">
    <source>
        <dbReference type="ARBA" id="ARBA00022692"/>
    </source>
</evidence>
<comment type="caution">
    <text evidence="7">The sequence shown here is derived from an EMBL/GenBank/DDBJ whole genome shotgun (WGS) entry which is preliminary data.</text>
</comment>
<name>E6PDV5_9ZZZZ</name>
<keyword evidence="4 5" id="KW-0472">Membrane</keyword>
<feature type="domain" description="VWFA" evidence="6">
    <location>
        <begin position="87"/>
        <end position="267"/>
    </location>
</feature>
<dbReference type="InterPro" id="IPR002035">
    <property type="entry name" value="VWF_A"/>
</dbReference>
<dbReference type="InterPro" id="IPR036465">
    <property type="entry name" value="vWFA_dom_sf"/>
</dbReference>
<feature type="transmembrane region" description="Helical" evidence="5">
    <location>
        <begin position="282"/>
        <end position="303"/>
    </location>
</feature>
<dbReference type="Pfam" id="PF13519">
    <property type="entry name" value="VWA_2"/>
    <property type="match status" value="1"/>
</dbReference>
<evidence type="ECO:0000256" key="4">
    <source>
        <dbReference type="ARBA" id="ARBA00023136"/>
    </source>
</evidence>
<sequence length="306" mass="31220">MTLGSPAFLFVAALLVAFGIWSLERARRVRDARDLAYSDLAFLRRTLGERDLPSALLRAVWIVGLALAGIALARPHLMLPVPIHDGAVVLCIDTSGSMASTDIVPTRALAARAAATRFIQEMSSGERVAVVAFSGAASVVQPLTARHSTAIAALDTLPAPNGPTAIGDALALAGSLLGQRGPRTVVLVTDGVNNTGIDPFAAASSLGERGIKVDTVGIGTNSGSLIPGTSEAAGIDEAALRAYARASGGRFVRVENASELRGALGALGRVTSFERKSVDVSLGTAFVGALLLALAALAALGLGRVP</sequence>
<evidence type="ECO:0000256" key="1">
    <source>
        <dbReference type="ARBA" id="ARBA00022475"/>
    </source>
</evidence>
<proteinExistence type="predicted"/>
<dbReference type="SUPFAM" id="SSF53300">
    <property type="entry name" value="vWA-like"/>
    <property type="match status" value="1"/>
</dbReference>
<reference evidence="7" key="1">
    <citation type="submission" date="2009-10" db="EMBL/GenBank/DDBJ databases">
        <title>Diversity of trophic interactions inside an arsenic-rich microbial ecosystem.</title>
        <authorList>
            <person name="Bertin P.N."/>
            <person name="Heinrich-Salmeron A."/>
            <person name="Pelletier E."/>
            <person name="Goulhen-Chollet F."/>
            <person name="Arsene-Ploetze F."/>
            <person name="Gallien S."/>
            <person name="Calteau A."/>
            <person name="Vallenet D."/>
            <person name="Casiot C."/>
            <person name="Chane-Woon-Ming B."/>
            <person name="Giloteaux L."/>
            <person name="Barakat M."/>
            <person name="Bonnefoy V."/>
            <person name="Bruneel O."/>
            <person name="Chandler M."/>
            <person name="Cleiss J."/>
            <person name="Duran R."/>
            <person name="Elbaz-Poulichet F."/>
            <person name="Fonknechten N."/>
            <person name="Lauga B."/>
            <person name="Mornico D."/>
            <person name="Ortet P."/>
            <person name="Schaeffer C."/>
            <person name="Siguier P."/>
            <person name="Alexander Thil Smith A."/>
            <person name="Van Dorsselaer A."/>
            <person name="Weissenbach J."/>
            <person name="Medigue C."/>
            <person name="Le Paslier D."/>
        </authorList>
    </citation>
    <scope>NUCLEOTIDE SEQUENCE</scope>
</reference>
<protein>
    <recommendedName>
        <fullName evidence="6">VWFA domain-containing protein</fullName>
    </recommendedName>
</protein>
<dbReference type="EMBL" id="CABL01000002">
    <property type="protein sequence ID" value="CBH74640.1"/>
    <property type="molecule type" value="Genomic_DNA"/>
</dbReference>
<dbReference type="AlphaFoldDB" id="E6PDV5"/>
<keyword evidence="3 5" id="KW-1133">Transmembrane helix</keyword>
<dbReference type="Gene3D" id="3.40.50.410">
    <property type="entry name" value="von Willebrand factor, type A domain"/>
    <property type="match status" value="1"/>
</dbReference>
<feature type="transmembrane region" description="Helical" evidence="5">
    <location>
        <begin position="55"/>
        <end position="73"/>
    </location>
</feature>
<keyword evidence="2 5" id="KW-0812">Transmembrane</keyword>
<gene>
    <name evidence="7" type="ORF">CARN1_1743</name>
</gene>
<dbReference type="PROSITE" id="PS50234">
    <property type="entry name" value="VWFA"/>
    <property type="match status" value="1"/>
</dbReference>
<organism evidence="7">
    <name type="scientific">mine drainage metagenome</name>
    <dbReference type="NCBI Taxonomy" id="410659"/>
    <lineage>
        <taxon>unclassified sequences</taxon>
        <taxon>metagenomes</taxon>
        <taxon>ecological metagenomes</taxon>
    </lineage>
</organism>
<dbReference type="PANTHER" id="PTHR22550:SF5">
    <property type="entry name" value="LEUCINE ZIPPER PROTEIN 4"/>
    <property type="match status" value="1"/>
</dbReference>
<dbReference type="InterPro" id="IPR050768">
    <property type="entry name" value="UPF0353/GerABKA_families"/>
</dbReference>
<dbReference type="SMART" id="SM00327">
    <property type="entry name" value="VWA"/>
    <property type="match status" value="1"/>
</dbReference>
<evidence type="ECO:0000256" key="3">
    <source>
        <dbReference type="ARBA" id="ARBA00022989"/>
    </source>
</evidence>
<evidence type="ECO:0000256" key="5">
    <source>
        <dbReference type="SAM" id="Phobius"/>
    </source>
</evidence>
<keyword evidence="1" id="KW-1003">Cell membrane</keyword>
<accession>E6PDV5</accession>